<dbReference type="OrthoDB" id="2750698at2759"/>
<dbReference type="AlphaFoldDB" id="A0A5C2S351"/>
<dbReference type="Proteomes" id="UP000313359">
    <property type="component" value="Unassembled WGS sequence"/>
</dbReference>
<evidence type="ECO:0000313" key="2">
    <source>
        <dbReference type="Proteomes" id="UP000313359"/>
    </source>
</evidence>
<evidence type="ECO:0000313" key="1">
    <source>
        <dbReference type="EMBL" id="RPD57940.1"/>
    </source>
</evidence>
<evidence type="ECO:0008006" key="3">
    <source>
        <dbReference type="Google" id="ProtNLM"/>
    </source>
</evidence>
<sequence>MTTSVPHALAIPEIIIEIAEHVYAEPDPRTRRRGLARLARLDRIFYHPAVRLLWGDMQNIEPLFRLLSNCGPTQASVIATEGEGELVARPSYSLTLQGPILDDDIARLREYARHIRALDFPVKEEYSWDRPSSHAQRGITLDPYSLENLLLRTGLPLLPFLEKLTLPVSPPYLSDPTFLLCPSLRELTISFPERHLFHLIDGIGQLFSGIFAHSPRLTHLRVQSECYEHHDPEDVNFRPWMRRDDAQLLLNLPQVAESPTPSQVFCDALAAVSMLDDMEVFSFITMNSGVAGRNLVTALSALPRLRECSLAVFIPPDVLRTIRPGFANLRVLVISNVVFGTELKLFNSPYLQDLTIYHCDWISSDTHRRTLELISHRFPDLRRLSWELGHKHTNASSGQHILVVIIRPLSILHGLQNLFIDAGNRDIHDDDIALLVEGSPRLAHLDLKFHIEKTGPTAHSLLTLAQGCPSLATLRLSGLFITEEDEGKVETYPYVGNHLRWLDIADLRCMGVMHGAMIIDMLFPFLDIGECRLRASTTRYPKGQLAEVLVRLAAYHAARE</sequence>
<name>A0A5C2S351_9APHY</name>
<organism evidence="1 2">
    <name type="scientific">Lentinus tigrinus ALCF2SS1-6</name>
    <dbReference type="NCBI Taxonomy" id="1328759"/>
    <lineage>
        <taxon>Eukaryota</taxon>
        <taxon>Fungi</taxon>
        <taxon>Dikarya</taxon>
        <taxon>Basidiomycota</taxon>
        <taxon>Agaricomycotina</taxon>
        <taxon>Agaricomycetes</taxon>
        <taxon>Polyporales</taxon>
        <taxon>Polyporaceae</taxon>
        <taxon>Lentinus</taxon>
    </lineage>
</organism>
<accession>A0A5C2S351</accession>
<dbReference type="EMBL" id="ML122278">
    <property type="protein sequence ID" value="RPD57940.1"/>
    <property type="molecule type" value="Genomic_DNA"/>
</dbReference>
<dbReference type="SUPFAM" id="SSF52047">
    <property type="entry name" value="RNI-like"/>
    <property type="match status" value="1"/>
</dbReference>
<proteinExistence type="predicted"/>
<gene>
    <name evidence="1" type="ORF">L227DRAFT_613314</name>
</gene>
<dbReference type="Gene3D" id="3.80.10.10">
    <property type="entry name" value="Ribonuclease Inhibitor"/>
    <property type="match status" value="1"/>
</dbReference>
<keyword evidence="2" id="KW-1185">Reference proteome</keyword>
<protein>
    <recommendedName>
        <fullName evidence="3">F-box domain-containing protein</fullName>
    </recommendedName>
</protein>
<reference evidence="1" key="1">
    <citation type="journal article" date="2018" name="Genome Biol. Evol.">
        <title>Genomics and development of Lentinus tigrinus, a white-rot wood-decaying mushroom with dimorphic fruiting bodies.</title>
        <authorList>
            <person name="Wu B."/>
            <person name="Xu Z."/>
            <person name="Knudson A."/>
            <person name="Carlson A."/>
            <person name="Chen N."/>
            <person name="Kovaka S."/>
            <person name="LaButti K."/>
            <person name="Lipzen A."/>
            <person name="Pennachio C."/>
            <person name="Riley R."/>
            <person name="Schakwitz W."/>
            <person name="Umezawa K."/>
            <person name="Ohm R.A."/>
            <person name="Grigoriev I.V."/>
            <person name="Nagy L.G."/>
            <person name="Gibbons J."/>
            <person name="Hibbett D."/>
        </authorList>
    </citation>
    <scope>NUCLEOTIDE SEQUENCE [LARGE SCALE GENOMIC DNA]</scope>
    <source>
        <strain evidence="1">ALCF2SS1-6</strain>
    </source>
</reference>
<dbReference type="InterPro" id="IPR032675">
    <property type="entry name" value="LRR_dom_sf"/>
</dbReference>